<feature type="transmembrane region" description="Helical" evidence="9">
    <location>
        <begin position="131"/>
        <end position="150"/>
    </location>
</feature>
<evidence type="ECO:0000259" key="10">
    <source>
        <dbReference type="Pfam" id="PF00909"/>
    </source>
</evidence>
<dbReference type="PANTHER" id="PTHR11730">
    <property type="entry name" value="AMMONIUM TRANSPORTER"/>
    <property type="match status" value="1"/>
</dbReference>
<protein>
    <submittedName>
        <fullName evidence="11">Ammonium transporter, Amt family</fullName>
    </submittedName>
</protein>
<dbReference type="InterPro" id="IPR002229">
    <property type="entry name" value="RhesusRHD"/>
</dbReference>
<feature type="transmembrane region" description="Helical" evidence="9">
    <location>
        <begin position="309"/>
        <end position="326"/>
    </location>
</feature>
<feature type="transmembrane region" description="Helical" evidence="9">
    <location>
        <begin position="62"/>
        <end position="80"/>
    </location>
</feature>
<name>A0A0P8BKJ8_9CYAN</name>
<reference evidence="11 12" key="1">
    <citation type="submission" date="2015-09" db="EMBL/GenBank/DDBJ databases">
        <title>Identification and resolution of microdiversity through metagenomic sequencing of parallel consortia.</title>
        <authorList>
            <person name="Nelson W.C."/>
            <person name="Romine M.F."/>
            <person name="Lindemann S.R."/>
        </authorList>
    </citation>
    <scope>NUCLEOTIDE SEQUENCE [LARGE SCALE GENOMIC DNA]</scope>
    <source>
        <strain evidence="11">Ana</strain>
    </source>
</reference>
<evidence type="ECO:0000256" key="8">
    <source>
        <dbReference type="SAM" id="MobiDB-lite"/>
    </source>
</evidence>
<dbReference type="Gene3D" id="1.10.3430.10">
    <property type="entry name" value="Ammonium transporter AmtB like domains"/>
    <property type="match status" value="1"/>
</dbReference>
<dbReference type="GO" id="GO:0097272">
    <property type="term" value="P:ammonium homeostasis"/>
    <property type="evidence" value="ECO:0007669"/>
    <property type="project" value="TreeGrafter"/>
</dbReference>
<feature type="transmembrane region" description="Helical" evidence="9">
    <location>
        <begin position="265"/>
        <end position="282"/>
    </location>
</feature>
<gene>
    <name evidence="11" type="primary">amt-2</name>
    <name evidence="11" type="ORF">HLUCCA11_15915</name>
</gene>
<feature type="transmembrane region" description="Helical" evidence="9">
    <location>
        <begin position="338"/>
        <end position="359"/>
    </location>
</feature>
<feature type="transmembrane region" description="Helical" evidence="9">
    <location>
        <begin position="92"/>
        <end position="111"/>
    </location>
</feature>
<proteinExistence type="inferred from homology"/>
<evidence type="ECO:0000256" key="2">
    <source>
        <dbReference type="ARBA" id="ARBA00005887"/>
    </source>
</evidence>
<keyword evidence="3" id="KW-0813">Transport</keyword>
<dbReference type="PROSITE" id="PS01219">
    <property type="entry name" value="AMMONIUM_TRANSP"/>
    <property type="match status" value="1"/>
</dbReference>
<dbReference type="InterPro" id="IPR024041">
    <property type="entry name" value="NH4_transpt_AmtB-like_dom"/>
</dbReference>
<evidence type="ECO:0000256" key="5">
    <source>
        <dbReference type="ARBA" id="ARBA00022989"/>
    </source>
</evidence>
<dbReference type="AlphaFoldDB" id="A0A0P8BKJ8"/>
<comment type="subcellular location">
    <subcellularLocation>
        <location evidence="1">Membrane</location>
        <topology evidence="1">Multi-pass membrane protein</topology>
    </subcellularLocation>
</comment>
<dbReference type="PRINTS" id="PR00342">
    <property type="entry name" value="RHESUSRHD"/>
</dbReference>
<sequence>MESTALTAGICPLFPENPPSQMPSFLSPKQPRKRPSQRPPNLSITSATPAPTIQTFISTKRYVIIITIALLLVFASKAMAQTESAGRFDAISTIWLIVAATFVFFMNAGFAMLETGMCRTANAVNVLAKNLIVFCVSTFAFWLFGFRFMFGDSLHPIIGQIGFLVDFPFPSAMLPNPFPPGFRSLASQWPGRSFAALFFFQLVFAGTAATIVSGAIAERVKFWAFILFSFLLVGFIYPLAGYWVWGGGWLASVPIQFRDFAGSTVVHSVGGMAALVGAILLGPRQGKFGYHSPSNLFATSEGEYSFEPYNLSLATLGCLILWLGWFGFNGGSTTRLEYVPHILSTTFFSAAAGGIGAVIFSPFATDQKARLSSIINGILGGLVGITASSAYVGVGIAVIIGFTSGLLVLWAEKQLRYWKIDDPVGAIPVHLVCGGWGTLAVGLFASSSSSEYQLLNYHRISQLLYQALGWISVSVVAGILSLCAWVVTGLVLYSLSEENEKVSRQQLTKIWADSLSSSEENLSDNLLKEAPPQISRLTYLLFISRRGIRVSATMEERGETPSLSS</sequence>
<dbReference type="InterPro" id="IPR018047">
    <property type="entry name" value="Ammonium_transpt_CS"/>
</dbReference>
<comment type="caution">
    <text evidence="11">The sequence shown here is derived from an EMBL/GenBank/DDBJ whole genome shotgun (WGS) entry which is preliminary data.</text>
</comment>
<feature type="transmembrane region" description="Helical" evidence="9">
    <location>
        <begin position="194"/>
        <end position="215"/>
    </location>
</feature>
<feature type="transmembrane region" description="Helical" evidence="9">
    <location>
        <begin position="222"/>
        <end position="245"/>
    </location>
</feature>
<evidence type="ECO:0000313" key="11">
    <source>
        <dbReference type="EMBL" id="KPQ34235.1"/>
    </source>
</evidence>
<dbReference type="PANTHER" id="PTHR11730:SF89">
    <property type="entry name" value="AMMONIUM TRANSPORTER SLL0108-RELATED"/>
    <property type="match status" value="1"/>
</dbReference>
<keyword evidence="4 9" id="KW-0812">Transmembrane</keyword>
<organism evidence="11 12">
    <name type="scientific">Phormidesmis priestleyi Ana</name>
    <dbReference type="NCBI Taxonomy" id="1666911"/>
    <lineage>
        <taxon>Bacteria</taxon>
        <taxon>Bacillati</taxon>
        <taxon>Cyanobacteriota</taxon>
        <taxon>Cyanophyceae</taxon>
        <taxon>Leptolyngbyales</taxon>
        <taxon>Leptolyngbyaceae</taxon>
        <taxon>Phormidesmis</taxon>
    </lineage>
</organism>
<keyword evidence="6 9" id="KW-0472">Membrane</keyword>
<evidence type="ECO:0000256" key="6">
    <source>
        <dbReference type="ARBA" id="ARBA00023136"/>
    </source>
</evidence>
<evidence type="ECO:0000313" key="12">
    <source>
        <dbReference type="Proteomes" id="UP000050465"/>
    </source>
</evidence>
<keyword evidence="5 9" id="KW-1133">Transmembrane helix</keyword>
<feature type="region of interest" description="Disordered" evidence="8">
    <location>
        <begin position="11"/>
        <end position="46"/>
    </location>
</feature>
<accession>A0A0P8BKJ8</accession>
<dbReference type="InterPro" id="IPR029020">
    <property type="entry name" value="Ammonium/urea_transptr"/>
</dbReference>
<dbReference type="EMBL" id="LJZR01000022">
    <property type="protein sequence ID" value="KPQ34235.1"/>
    <property type="molecule type" value="Genomic_DNA"/>
</dbReference>
<evidence type="ECO:0000256" key="1">
    <source>
        <dbReference type="ARBA" id="ARBA00004141"/>
    </source>
</evidence>
<keyword evidence="7" id="KW-0924">Ammonia transport</keyword>
<feature type="domain" description="Ammonium transporter AmtB-like" evidence="10">
    <location>
        <begin position="95"/>
        <end position="502"/>
    </location>
</feature>
<feature type="transmembrane region" description="Helical" evidence="9">
    <location>
        <begin position="467"/>
        <end position="495"/>
    </location>
</feature>
<dbReference type="GO" id="GO:0005886">
    <property type="term" value="C:plasma membrane"/>
    <property type="evidence" value="ECO:0007669"/>
    <property type="project" value="InterPro"/>
</dbReference>
<evidence type="ECO:0000256" key="4">
    <source>
        <dbReference type="ARBA" id="ARBA00022692"/>
    </source>
</evidence>
<dbReference type="Pfam" id="PF00909">
    <property type="entry name" value="Ammonium_transp"/>
    <property type="match status" value="1"/>
</dbReference>
<evidence type="ECO:0000256" key="7">
    <source>
        <dbReference type="ARBA" id="ARBA00023177"/>
    </source>
</evidence>
<dbReference type="GO" id="GO:0008519">
    <property type="term" value="F:ammonium channel activity"/>
    <property type="evidence" value="ECO:0007669"/>
    <property type="project" value="InterPro"/>
</dbReference>
<feature type="transmembrane region" description="Helical" evidence="9">
    <location>
        <begin position="424"/>
        <end position="447"/>
    </location>
</feature>
<evidence type="ECO:0000256" key="3">
    <source>
        <dbReference type="ARBA" id="ARBA00022448"/>
    </source>
</evidence>
<dbReference type="Proteomes" id="UP000050465">
    <property type="component" value="Unassembled WGS sequence"/>
</dbReference>
<comment type="similarity">
    <text evidence="2">Belongs to the ammonia transporter channel (TC 1.A.11.2) family.</text>
</comment>
<evidence type="ECO:0000256" key="9">
    <source>
        <dbReference type="SAM" id="Phobius"/>
    </source>
</evidence>
<dbReference type="PATRIC" id="fig|1666911.3.peg.842"/>
<dbReference type="SUPFAM" id="SSF111352">
    <property type="entry name" value="Ammonium transporter"/>
    <property type="match status" value="1"/>
</dbReference>
<dbReference type="STRING" id="1666911.HLUCCA11_15915"/>